<evidence type="ECO:0008006" key="3">
    <source>
        <dbReference type="Google" id="ProtNLM"/>
    </source>
</evidence>
<dbReference type="Pfam" id="PF14855">
    <property type="entry name" value="PapJ"/>
    <property type="match status" value="1"/>
</dbReference>
<proteinExistence type="predicted"/>
<reference evidence="1 2" key="1">
    <citation type="submission" date="2018-03" db="EMBL/GenBank/DDBJ databases">
        <title>Whole genome sequencing of Histamine producing bacteria.</title>
        <authorList>
            <person name="Butler K."/>
        </authorList>
    </citation>
    <scope>NUCLEOTIDE SEQUENCE [LARGE SCALE GENOMIC DNA]</scope>
    <source>
        <strain evidence="1 2">BT-6</strain>
    </source>
</reference>
<sequence length="139" mass="15863">MRTIYLMLILSIFDNYAIADSLLDINDFKIPNEKRHQWINEKNGRVGIINISGSLVSSPCSLGDESIISKGFAIIDLIKCGDGDLINIKPYLYVKEYSINDHSSKLITKKNMKFENGINYIKLKLDDKEKILGVKVFYE</sequence>
<comment type="caution">
    <text evidence="1">The sequence shown here is derived from an EMBL/GenBank/DDBJ whole genome shotgun (WGS) entry which is preliminary data.</text>
</comment>
<protein>
    <recommendedName>
        <fullName evidence="3">Fimbrial protein</fullName>
    </recommendedName>
</protein>
<evidence type="ECO:0000313" key="1">
    <source>
        <dbReference type="EMBL" id="PSU15430.1"/>
    </source>
</evidence>
<name>A0ABD6X066_PHODM</name>
<organism evidence="1 2">
    <name type="scientific">Photobacterium damselae</name>
    <dbReference type="NCBI Taxonomy" id="38293"/>
    <lineage>
        <taxon>Bacteria</taxon>
        <taxon>Pseudomonadati</taxon>
        <taxon>Pseudomonadota</taxon>
        <taxon>Gammaproteobacteria</taxon>
        <taxon>Vibrionales</taxon>
        <taxon>Vibrionaceae</taxon>
        <taxon>Photobacterium</taxon>
    </lineage>
</organism>
<dbReference type="AlphaFoldDB" id="A0ABD6X066"/>
<evidence type="ECO:0000313" key="2">
    <source>
        <dbReference type="Proteomes" id="UP000241404"/>
    </source>
</evidence>
<dbReference type="InterPro" id="IPR029224">
    <property type="entry name" value="PapJ"/>
</dbReference>
<gene>
    <name evidence="1" type="ORF">CTM90_16430</name>
</gene>
<dbReference type="RefSeq" id="WP_065171708.1">
    <property type="nucleotide sequence ID" value="NZ_LZFH01000017.1"/>
</dbReference>
<dbReference type="Proteomes" id="UP000241404">
    <property type="component" value="Unassembled WGS sequence"/>
</dbReference>
<accession>A0ABD6X066</accession>
<dbReference type="EMBL" id="PYMM01000014">
    <property type="protein sequence ID" value="PSU15430.1"/>
    <property type="molecule type" value="Genomic_DNA"/>
</dbReference>